<protein>
    <submittedName>
        <fullName evidence="1">Uncharacterized protein</fullName>
    </submittedName>
</protein>
<evidence type="ECO:0000313" key="2">
    <source>
        <dbReference type="Proteomes" id="UP000041770"/>
    </source>
</evidence>
<organism evidence="1 2">
    <name type="scientific">Vibrio cholerae</name>
    <dbReference type="NCBI Taxonomy" id="666"/>
    <lineage>
        <taxon>Bacteria</taxon>
        <taxon>Pseudomonadati</taxon>
        <taxon>Pseudomonadota</taxon>
        <taxon>Gammaproteobacteria</taxon>
        <taxon>Vibrionales</taxon>
        <taxon>Vibrionaceae</taxon>
        <taxon>Vibrio</taxon>
    </lineage>
</organism>
<evidence type="ECO:0000313" key="1">
    <source>
        <dbReference type="EMBL" id="CSD16581.1"/>
    </source>
</evidence>
<reference evidence="1 2" key="1">
    <citation type="submission" date="2015-07" db="EMBL/GenBank/DDBJ databases">
        <authorList>
            <consortium name="Pathogen Informatics"/>
        </authorList>
    </citation>
    <scope>NUCLEOTIDE SEQUENCE [LARGE SCALE GENOMIC DNA]</scope>
    <source>
        <strain evidence="1 2">A316</strain>
    </source>
</reference>
<accession>A0A656A3L4</accession>
<dbReference type="AlphaFoldDB" id="A0A656A3L4"/>
<proteinExistence type="predicted"/>
<name>A0A656A3L4_VIBCL</name>
<gene>
    <name evidence="1" type="ORF">ERS013200_03389</name>
</gene>
<dbReference type="Proteomes" id="UP000041770">
    <property type="component" value="Unassembled WGS sequence"/>
</dbReference>
<sequence>MTYFGKSHLKTAVEQIIRILDRDNSWQFMLFCKTQVAHHSPRRFIRDSDITHFTHAHQIIERFQCFNQRYFFLLVWIRVVELTESIGLALRPVKLIQVDIIRLQTT</sequence>
<dbReference type="EMBL" id="CWQY01000033">
    <property type="protein sequence ID" value="CSD16581.1"/>
    <property type="molecule type" value="Genomic_DNA"/>
</dbReference>